<feature type="domain" description="AbiEi antitoxin N-terminal" evidence="1">
    <location>
        <begin position="5"/>
        <end position="46"/>
    </location>
</feature>
<dbReference type="InterPro" id="IPR025159">
    <property type="entry name" value="AbiEi_N"/>
</dbReference>
<dbReference type="EMBL" id="CP141261">
    <property type="protein sequence ID" value="WRL63353.1"/>
    <property type="molecule type" value="Genomic_DNA"/>
</dbReference>
<gene>
    <name evidence="2" type="ORF">U6N30_26990</name>
</gene>
<keyword evidence="3" id="KW-1185">Reference proteome</keyword>
<evidence type="ECO:0000259" key="1">
    <source>
        <dbReference type="Pfam" id="PF13338"/>
    </source>
</evidence>
<protein>
    <submittedName>
        <fullName evidence="2">Type IV toxin-antitoxin system AbiEi family antitoxin domain-containing protein</fullName>
    </submittedName>
</protein>
<sequence>MHPLLRAVAERQLGLFTAADARRAGYEHGEIRHLCSSGTWVRLRRGSTRWPRNSRGQIGGS</sequence>
<dbReference type="RefSeq" id="WP_324274688.1">
    <property type="nucleotide sequence ID" value="NZ_CP141261.1"/>
</dbReference>
<reference evidence="2 3" key="1">
    <citation type="submission" date="2023-12" db="EMBL/GenBank/DDBJ databases">
        <title>Blastococcus brunescens sp. nov., an actonobacterium isolated from sandstone collected in sahara desert.</title>
        <authorList>
            <person name="Gtari M."/>
            <person name="Ghodhbane F."/>
        </authorList>
    </citation>
    <scope>NUCLEOTIDE SEQUENCE [LARGE SCALE GENOMIC DNA]</scope>
    <source>
        <strain evidence="2 3">BMG 8361</strain>
    </source>
</reference>
<accession>A0ABZ1B0U0</accession>
<name>A0ABZ1B0U0_9ACTN</name>
<proteinExistence type="predicted"/>
<evidence type="ECO:0000313" key="2">
    <source>
        <dbReference type="EMBL" id="WRL63353.1"/>
    </source>
</evidence>
<dbReference type="Pfam" id="PF13338">
    <property type="entry name" value="AbiEi_4"/>
    <property type="match status" value="1"/>
</dbReference>
<organism evidence="2 3">
    <name type="scientific">Blastococcus brunescens</name>
    <dbReference type="NCBI Taxonomy" id="1564165"/>
    <lineage>
        <taxon>Bacteria</taxon>
        <taxon>Bacillati</taxon>
        <taxon>Actinomycetota</taxon>
        <taxon>Actinomycetes</taxon>
        <taxon>Geodermatophilales</taxon>
        <taxon>Geodermatophilaceae</taxon>
        <taxon>Blastococcus</taxon>
    </lineage>
</organism>
<evidence type="ECO:0000313" key="3">
    <source>
        <dbReference type="Proteomes" id="UP001324287"/>
    </source>
</evidence>
<dbReference type="Proteomes" id="UP001324287">
    <property type="component" value="Chromosome"/>
</dbReference>